<evidence type="ECO:0000313" key="2">
    <source>
        <dbReference type="Proteomes" id="UP000276133"/>
    </source>
</evidence>
<keyword evidence="2" id="KW-1185">Reference proteome</keyword>
<accession>A0A3M7RYF3</accession>
<reference evidence="1 2" key="1">
    <citation type="journal article" date="2018" name="Sci. Rep.">
        <title>Genomic signatures of local adaptation to the degree of environmental predictability in rotifers.</title>
        <authorList>
            <person name="Franch-Gras L."/>
            <person name="Hahn C."/>
            <person name="Garcia-Roger E.M."/>
            <person name="Carmona M.J."/>
            <person name="Serra M."/>
            <person name="Gomez A."/>
        </authorList>
    </citation>
    <scope>NUCLEOTIDE SEQUENCE [LARGE SCALE GENOMIC DNA]</scope>
    <source>
        <strain evidence="1">HYR1</strain>
    </source>
</reference>
<dbReference type="AlphaFoldDB" id="A0A3M7RYF3"/>
<sequence>MFICNRKFFFLEKIPINWLLEFLETEKKKHKLTASLCRSASFQTLDLTQETTKILSTLSGLSLFLRSLIVFPAAENSCSEGTFNCFLFYIQNFILLCFKFDKFKCYLFTTLNVIKDSKPFKQGQYRSGNQGSSFCRAKDLIFQIKFLTLFEKIQVLILTSTLTTWKIKGTFGPHNYYLERQKIHDLDLRKKNFKVLDFFFNDLDFILRISNNSDNDAKK</sequence>
<gene>
    <name evidence="1" type="ORF">BpHYR1_019928</name>
</gene>
<dbReference type="Proteomes" id="UP000276133">
    <property type="component" value="Unassembled WGS sequence"/>
</dbReference>
<proteinExistence type="predicted"/>
<comment type="caution">
    <text evidence="1">The sequence shown here is derived from an EMBL/GenBank/DDBJ whole genome shotgun (WGS) entry which is preliminary data.</text>
</comment>
<protein>
    <submittedName>
        <fullName evidence="1">Uncharacterized protein</fullName>
    </submittedName>
</protein>
<evidence type="ECO:0000313" key="1">
    <source>
        <dbReference type="EMBL" id="RNA28546.1"/>
    </source>
</evidence>
<dbReference type="EMBL" id="REGN01002370">
    <property type="protein sequence ID" value="RNA28546.1"/>
    <property type="molecule type" value="Genomic_DNA"/>
</dbReference>
<organism evidence="1 2">
    <name type="scientific">Brachionus plicatilis</name>
    <name type="common">Marine rotifer</name>
    <name type="synonym">Brachionus muelleri</name>
    <dbReference type="NCBI Taxonomy" id="10195"/>
    <lineage>
        <taxon>Eukaryota</taxon>
        <taxon>Metazoa</taxon>
        <taxon>Spiralia</taxon>
        <taxon>Gnathifera</taxon>
        <taxon>Rotifera</taxon>
        <taxon>Eurotatoria</taxon>
        <taxon>Monogononta</taxon>
        <taxon>Pseudotrocha</taxon>
        <taxon>Ploima</taxon>
        <taxon>Brachionidae</taxon>
        <taxon>Brachionus</taxon>
    </lineage>
</organism>
<name>A0A3M7RYF3_BRAPC</name>